<organism evidence="1 2">
    <name type="scientific">Facklamia miroungae</name>
    <dbReference type="NCBI Taxonomy" id="120956"/>
    <lineage>
        <taxon>Bacteria</taxon>
        <taxon>Bacillati</taxon>
        <taxon>Bacillota</taxon>
        <taxon>Bacilli</taxon>
        <taxon>Lactobacillales</taxon>
        <taxon>Aerococcaceae</taxon>
        <taxon>Facklamia</taxon>
    </lineage>
</organism>
<dbReference type="Gene3D" id="2.70.98.10">
    <property type="match status" value="1"/>
</dbReference>
<dbReference type="EMBL" id="FNCK01000001">
    <property type="protein sequence ID" value="SDF82400.1"/>
    <property type="molecule type" value="Genomic_DNA"/>
</dbReference>
<dbReference type="CDD" id="cd09024">
    <property type="entry name" value="Aldose_epim_lacX"/>
    <property type="match status" value="1"/>
</dbReference>
<dbReference type="OrthoDB" id="9795355at2"/>
<dbReference type="Proteomes" id="UP000199708">
    <property type="component" value="Unassembled WGS sequence"/>
</dbReference>
<dbReference type="STRING" id="120956.SAMN05421791_101155"/>
<dbReference type="SUPFAM" id="SSF74650">
    <property type="entry name" value="Galactose mutarotase-like"/>
    <property type="match status" value="1"/>
</dbReference>
<dbReference type="AlphaFoldDB" id="A0A1G7PAA0"/>
<dbReference type="Pfam" id="PF01263">
    <property type="entry name" value="Aldose_epim"/>
    <property type="match status" value="1"/>
</dbReference>
<reference evidence="1 2" key="1">
    <citation type="submission" date="2016-10" db="EMBL/GenBank/DDBJ databases">
        <authorList>
            <person name="de Groot N.N."/>
        </authorList>
    </citation>
    <scope>NUCLEOTIDE SEQUENCE [LARGE SCALE GENOMIC DNA]</scope>
    <source>
        <strain evidence="1 2">ATCC BAA-466</strain>
    </source>
</reference>
<dbReference type="RefSeq" id="WP_090288860.1">
    <property type="nucleotide sequence ID" value="NZ_FNCK01000001.1"/>
</dbReference>
<protein>
    <submittedName>
        <fullName evidence="1">Galactose mutarotase</fullName>
    </submittedName>
</protein>
<dbReference type="GO" id="GO:0030246">
    <property type="term" value="F:carbohydrate binding"/>
    <property type="evidence" value="ECO:0007669"/>
    <property type="project" value="InterPro"/>
</dbReference>
<dbReference type="GO" id="GO:0005975">
    <property type="term" value="P:carbohydrate metabolic process"/>
    <property type="evidence" value="ECO:0007669"/>
    <property type="project" value="InterPro"/>
</dbReference>
<dbReference type="GO" id="GO:0016853">
    <property type="term" value="F:isomerase activity"/>
    <property type="evidence" value="ECO:0007669"/>
    <property type="project" value="InterPro"/>
</dbReference>
<proteinExistence type="predicted"/>
<gene>
    <name evidence="1" type="ORF">SAMN05421791_101155</name>
</gene>
<sequence length="299" mass="35261">MVTIQNAYLKIEIDEMGAEIQSIQDLTSGYEFLWQADPQFWKRKAPILFPIVGRLQDDQYLYDGKFYSMNRHGFARDCEFTVQNHTEQSASFYLKNNETTYQIYPFEFSLQVNYVLYDHKLTVTFEVYNPSLEKPLYYSVGYHPAFNLEHTIGRNYPEFNQVSYSLKPEGYYYLQQTNQEGLLNNDKAKYMEVIDQKLYHKQFKNDALIYQISEKAEFILRNQANDVEIKFRSIGFDYTALWSTYPKRAPFLAVEAWSGLPDVANEPQLFKDKRGIHCLNPQSICTHDLTIELHKKNKA</sequence>
<evidence type="ECO:0000313" key="2">
    <source>
        <dbReference type="Proteomes" id="UP000199708"/>
    </source>
</evidence>
<dbReference type="InterPro" id="IPR008183">
    <property type="entry name" value="Aldose_1/G6P_1-epimerase"/>
</dbReference>
<keyword evidence="2" id="KW-1185">Reference proteome</keyword>
<dbReference type="InterPro" id="IPR037481">
    <property type="entry name" value="LacX"/>
</dbReference>
<dbReference type="InterPro" id="IPR014718">
    <property type="entry name" value="GH-type_carb-bd"/>
</dbReference>
<accession>A0A1G7PAA0</accession>
<evidence type="ECO:0000313" key="1">
    <source>
        <dbReference type="EMBL" id="SDF82400.1"/>
    </source>
</evidence>
<dbReference type="InterPro" id="IPR011013">
    <property type="entry name" value="Gal_mutarotase_sf_dom"/>
</dbReference>
<dbReference type="PANTHER" id="PTHR11122">
    <property type="entry name" value="APOSPORY-ASSOCIATED PROTEIN C-RELATED"/>
    <property type="match status" value="1"/>
</dbReference>
<dbReference type="PANTHER" id="PTHR11122:SF13">
    <property type="entry name" value="GLUCOSE-6-PHOSPHATE 1-EPIMERASE"/>
    <property type="match status" value="1"/>
</dbReference>
<name>A0A1G7PAA0_9LACT</name>